<reference evidence="1 2" key="1">
    <citation type="submission" date="2020-09" db="EMBL/GenBank/DDBJ databases">
        <title>Draft Genome Sequence of Aminobacter carboxidus type strain DSM 1086, a soil Gram-negative carboxydobacterium.</title>
        <authorList>
            <person name="Turrini P."/>
            <person name="Tescari M."/>
            <person name="Artuso I."/>
            <person name="Lugli G.A."/>
            <person name="Frangipani E."/>
            <person name="Ventura M."/>
            <person name="Visca P."/>
        </authorList>
    </citation>
    <scope>NUCLEOTIDE SEQUENCE [LARGE SCALE GENOMIC DNA]</scope>
    <source>
        <strain evidence="1 2">DSM 1086</strain>
    </source>
</reference>
<gene>
    <name evidence="1" type="ORF">IHE39_14265</name>
</gene>
<name>A0ABR9GP74_9HYPH</name>
<dbReference type="Proteomes" id="UP000598227">
    <property type="component" value="Unassembled WGS sequence"/>
</dbReference>
<comment type="caution">
    <text evidence="1">The sequence shown here is derived from an EMBL/GenBank/DDBJ whole genome shotgun (WGS) entry which is preliminary data.</text>
</comment>
<accession>A0ABR9GP74</accession>
<dbReference type="EMBL" id="JACZEP010000004">
    <property type="protein sequence ID" value="MBE1205462.1"/>
    <property type="molecule type" value="Genomic_DNA"/>
</dbReference>
<keyword evidence="2" id="KW-1185">Reference proteome</keyword>
<evidence type="ECO:0000313" key="2">
    <source>
        <dbReference type="Proteomes" id="UP000598227"/>
    </source>
</evidence>
<proteinExistence type="predicted"/>
<protein>
    <submittedName>
        <fullName evidence="1">Aminomethyltransferase</fullName>
    </submittedName>
</protein>
<sequence>MTISVYPEIAAGPPRPSLILQPGLLLPGMERYHVPGLGAVLIDIEPGDQLSVRNLEGGQPCELVAFDAAGRADPGILSTRSNSDAAGLKALLVDGDDSLQKLRLGLARRKLELGRVEALRFFDGSTPAGTEESFVAARAGSLVVAAPGAAMAVDGHDTSTPLVVMVKRARVRTAPVGFDLPDPLADPVL</sequence>
<organism evidence="1 2">
    <name type="scientific">Aminobacter carboxidus</name>
    <dbReference type="NCBI Taxonomy" id="376165"/>
    <lineage>
        <taxon>Bacteria</taxon>
        <taxon>Pseudomonadati</taxon>
        <taxon>Pseudomonadota</taxon>
        <taxon>Alphaproteobacteria</taxon>
        <taxon>Hyphomicrobiales</taxon>
        <taxon>Phyllobacteriaceae</taxon>
        <taxon>Aminobacter</taxon>
    </lineage>
</organism>
<feature type="non-terminal residue" evidence="1">
    <location>
        <position position="189"/>
    </location>
</feature>
<evidence type="ECO:0000313" key="1">
    <source>
        <dbReference type="EMBL" id="MBE1205462.1"/>
    </source>
</evidence>